<proteinExistence type="predicted"/>
<organism evidence="2 3">
    <name type="scientific">Stephania yunnanensis</name>
    <dbReference type="NCBI Taxonomy" id="152371"/>
    <lineage>
        <taxon>Eukaryota</taxon>
        <taxon>Viridiplantae</taxon>
        <taxon>Streptophyta</taxon>
        <taxon>Embryophyta</taxon>
        <taxon>Tracheophyta</taxon>
        <taxon>Spermatophyta</taxon>
        <taxon>Magnoliopsida</taxon>
        <taxon>Ranunculales</taxon>
        <taxon>Menispermaceae</taxon>
        <taxon>Menispermoideae</taxon>
        <taxon>Cissampelideae</taxon>
        <taxon>Stephania</taxon>
    </lineage>
</organism>
<reference evidence="2 3" key="1">
    <citation type="submission" date="2024-01" db="EMBL/GenBank/DDBJ databases">
        <title>Genome assemblies of Stephania.</title>
        <authorList>
            <person name="Yang L."/>
        </authorList>
    </citation>
    <scope>NUCLEOTIDE SEQUENCE [LARGE SCALE GENOMIC DNA]</scope>
    <source>
        <strain evidence="2">YNDBR</strain>
        <tissue evidence="2">Leaf</tissue>
    </source>
</reference>
<feature type="region of interest" description="Disordered" evidence="1">
    <location>
        <begin position="1"/>
        <end position="24"/>
    </location>
</feature>
<sequence length="163" mass="17955">MERGEPPRRRRRRDDVDGGCGRVRRDVVAVDQPEASTVRAAPARTIGRGEPTARHPVAMTDQCDMNELTSGGADGWTTVLLQHRLRRERMTPVRRSGGGNDNGVKQRHSGALPDRSIPDETQQQWTTMHDFGEALLHNGLLAKKTRGVGHVSRPEPGFAGLLP</sequence>
<evidence type="ECO:0000313" key="3">
    <source>
        <dbReference type="Proteomes" id="UP001420932"/>
    </source>
</evidence>
<feature type="region of interest" description="Disordered" evidence="1">
    <location>
        <begin position="87"/>
        <end position="117"/>
    </location>
</feature>
<keyword evidence="3" id="KW-1185">Reference proteome</keyword>
<accession>A0AAP0E8V6</accession>
<evidence type="ECO:0000313" key="2">
    <source>
        <dbReference type="EMBL" id="KAK9087530.1"/>
    </source>
</evidence>
<protein>
    <submittedName>
        <fullName evidence="2">Uncharacterized protein</fullName>
    </submittedName>
</protein>
<dbReference type="AlphaFoldDB" id="A0AAP0E8V6"/>
<dbReference type="Proteomes" id="UP001420932">
    <property type="component" value="Unassembled WGS sequence"/>
</dbReference>
<comment type="caution">
    <text evidence="2">The sequence shown here is derived from an EMBL/GenBank/DDBJ whole genome shotgun (WGS) entry which is preliminary data.</text>
</comment>
<gene>
    <name evidence="2" type="ORF">Syun_029924</name>
</gene>
<name>A0AAP0E8V6_9MAGN</name>
<evidence type="ECO:0000256" key="1">
    <source>
        <dbReference type="SAM" id="MobiDB-lite"/>
    </source>
</evidence>
<dbReference type="EMBL" id="JBBNAF010000013">
    <property type="protein sequence ID" value="KAK9087530.1"/>
    <property type="molecule type" value="Genomic_DNA"/>
</dbReference>